<evidence type="ECO:0000313" key="5">
    <source>
        <dbReference type="Proteomes" id="UP000515908"/>
    </source>
</evidence>
<sequence>MQFRRVELYGGAISCELPTTLQDMSQWRQVPDNQEMYSDVDTGATIIAEILERQDTVPDKEAATFFYYDLANANGCWKEQCTLESTQSLEPSAVPGLAAGSSLPHYQPCAYICTADGTQLISKYTNEKGKESEVSVRIAVLRYEAPIAAELMLSLSNPVKIHPESSDAKVIKRTLTAEESFLLFKRVVESLAIHNYGLFITA</sequence>
<proteinExistence type="inferred from homology"/>
<evidence type="ECO:0000313" key="4">
    <source>
        <dbReference type="EMBL" id="CAD2220790.1"/>
    </source>
</evidence>
<dbReference type="PANTHER" id="PTHR15837">
    <property type="entry name" value="RAN GUANINE NUCLEOTIDE RELEASE FACTOR"/>
    <property type="match status" value="1"/>
</dbReference>
<dbReference type="InterPro" id="IPR016123">
    <property type="entry name" value="Mog1/PsbP_a/b/a-sand"/>
</dbReference>
<evidence type="ECO:0000256" key="1">
    <source>
        <dbReference type="ARBA" id="ARBA00010307"/>
    </source>
</evidence>
<dbReference type="GO" id="GO:0031267">
    <property type="term" value="F:small GTPase binding"/>
    <property type="evidence" value="ECO:0007669"/>
    <property type="project" value="TreeGrafter"/>
</dbReference>
<dbReference type="Gene3D" id="3.40.1000.10">
    <property type="entry name" value="Mog1/PsbP, alpha/beta/alpha sandwich"/>
    <property type="match status" value="1"/>
</dbReference>
<reference evidence="4 5" key="1">
    <citation type="submission" date="2020-08" db="EMBL/GenBank/DDBJ databases">
        <authorList>
            <person name="Newling K."/>
            <person name="Davey J."/>
            <person name="Forrester S."/>
        </authorList>
    </citation>
    <scope>NUCLEOTIDE SEQUENCE [LARGE SCALE GENOMIC DNA]</scope>
    <source>
        <strain evidence="5">Crithidia deanei Carvalho (ATCC PRA-265)</strain>
    </source>
</reference>
<protein>
    <submittedName>
        <fullName evidence="4">Ran-interacting Mog1 protein, putative</fullName>
    </submittedName>
</protein>
<dbReference type="VEuPathDB" id="TriTrypDB:ADEAN_000831300"/>
<dbReference type="GO" id="GO:0006606">
    <property type="term" value="P:protein import into nucleus"/>
    <property type="evidence" value="ECO:0007669"/>
    <property type="project" value="TreeGrafter"/>
</dbReference>
<dbReference type="EMBL" id="LR877162">
    <property type="protein sequence ID" value="CAD2220790.1"/>
    <property type="molecule type" value="Genomic_DNA"/>
</dbReference>
<dbReference type="Pfam" id="PF04603">
    <property type="entry name" value="Mog1"/>
    <property type="match status" value="1"/>
</dbReference>
<evidence type="ECO:0000256" key="3">
    <source>
        <dbReference type="ARBA" id="ARBA00022927"/>
    </source>
</evidence>
<dbReference type="AlphaFoldDB" id="S9WHM5"/>
<dbReference type="Proteomes" id="UP000515908">
    <property type="component" value="Chromosome 18"/>
</dbReference>
<comment type="similarity">
    <text evidence="1">Belongs to the MOG1 family.</text>
</comment>
<dbReference type="SUPFAM" id="SSF55724">
    <property type="entry name" value="Mog1p/PsbP-like"/>
    <property type="match status" value="1"/>
</dbReference>
<dbReference type="InterPro" id="IPR007681">
    <property type="entry name" value="Mog1"/>
</dbReference>
<dbReference type="PANTHER" id="PTHR15837:SF0">
    <property type="entry name" value="RAN GUANINE NUCLEOTIDE RELEASE FACTOR"/>
    <property type="match status" value="1"/>
</dbReference>
<dbReference type="GO" id="GO:0005085">
    <property type="term" value="F:guanyl-nucleotide exchange factor activity"/>
    <property type="evidence" value="ECO:0007669"/>
    <property type="project" value="TreeGrafter"/>
</dbReference>
<dbReference type="OrthoDB" id="10255285at2759"/>
<gene>
    <name evidence="4" type="ORF">ADEAN_000831300</name>
</gene>
<keyword evidence="3" id="KW-0653">Protein transport</keyword>
<dbReference type="GO" id="GO:0005634">
    <property type="term" value="C:nucleus"/>
    <property type="evidence" value="ECO:0007669"/>
    <property type="project" value="TreeGrafter"/>
</dbReference>
<evidence type="ECO:0000256" key="2">
    <source>
        <dbReference type="ARBA" id="ARBA00022448"/>
    </source>
</evidence>
<keyword evidence="2" id="KW-0813">Transport</keyword>
<name>S9WHM5_9TRYP</name>
<accession>S9WHM5</accession>
<organism evidence="4 5">
    <name type="scientific">Angomonas deanei</name>
    <dbReference type="NCBI Taxonomy" id="59799"/>
    <lineage>
        <taxon>Eukaryota</taxon>
        <taxon>Discoba</taxon>
        <taxon>Euglenozoa</taxon>
        <taxon>Kinetoplastea</taxon>
        <taxon>Metakinetoplastina</taxon>
        <taxon>Trypanosomatida</taxon>
        <taxon>Trypanosomatidae</taxon>
        <taxon>Strigomonadinae</taxon>
        <taxon>Angomonas</taxon>
    </lineage>
</organism>
<keyword evidence="5" id="KW-1185">Reference proteome</keyword>